<dbReference type="Proteomes" id="UP001377692">
    <property type="component" value="Unassembled WGS sequence"/>
</dbReference>
<feature type="domain" description="FecR N-terminal" evidence="1">
    <location>
        <begin position="8"/>
        <end position="47"/>
    </location>
</feature>
<organism evidence="2 3">
    <name type="scientific">Pseudomonas kermanshahensis</name>
    <dbReference type="NCBI Taxonomy" id="2745482"/>
    <lineage>
        <taxon>Bacteria</taxon>
        <taxon>Pseudomonadati</taxon>
        <taxon>Pseudomonadota</taxon>
        <taxon>Gammaproteobacteria</taxon>
        <taxon>Pseudomonadales</taxon>
        <taxon>Pseudomonadaceae</taxon>
        <taxon>Pseudomonas</taxon>
    </lineage>
</organism>
<evidence type="ECO:0000313" key="2">
    <source>
        <dbReference type="EMBL" id="MEJ5908077.1"/>
    </source>
</evidence>
<keyword evidence="3" id="KW-1185">Reference proteome</keyword>
<gene>
    <name evidence="2" type="ORF">V7V80_25675</name>
</gene>
<proteinExistence type="predicted"/>
<sequence>MSPEILHEAVEWLARLDGQPSGRERKAFRVWLAQDEEHIEAFKRMQETLTSSHEHAPVARTAQTIKVLALVAVLALLTAVWV</sequence>
<reference evidence="2 3" key="1">
    <citation type="submission" date="2024-02" db="EMBL/GenBank/DDBJ databases">
        <title>Identification of pathogenicity and growth-promoting functions of Pseudomonas putida variants.</title>
        <authorList>
            <person name="Sun J."/>
        </authorList>
    </citation>
    <scope>NUCLEOTIDE SEQUENCE [LARGE SCALE GENOMIC DNA]</scope>
    <source>
        <strain evidence="2 3">A04</strain>
    </source>
</reference>
<accession>A0ABU8RDV5</accession>
<protein>
    <submittedName>
        <fullName evidence="2">DUF4880 domain-containing protein</fullName>
    </submittedName>
</protein>
<comment type="caution">
    <text evidence="2">The sequence shown here is derived from an EMBL/GenBank/DDBJ whole genome shotgun (WGS) entry which is preliminary data.</text>
</comment>
<name>A0ABU8RDV5_9PSED</name>
<evidence type="ECO:0000313" key="3">
    <source>
        <dbReference type="Proteomes" id="UP001377692"/>
    </source>
</evidence>
<dbReference type="EMBL" id="JBBHLD010000039">
    <property type="protein sequence ID" value="MEJ5908077.1"/>
    <property type="molecule type" value="Genomic_DNA"/>
</dbReference>
<evidence type="ECO:0000259" key="1">
    <source>
        <dbReference type="Pfam" id="PF16220"/>
    </source>
</evidence>
<dbReference type="Pfam" id="PF16220">
    <property type="entry name" value="DUF4880"/>
    <property type="match status" value="1"/>
</dbReference>
<dbReference type="RefSeq" id="WP_339551239.1">
    <property type="nucleotide sequence ID" value="NZ_JBBHLD010000039.1"/>
</dbReference>
<dbReference type="InterPro" id="IPR032623">
    <property type="entry name" value="FecR_N"/>
</dbReference>